<dbReference type="EMBL" id="JBDFRB010000002">
    <property type="protein sequence ID" value="MEN2743688.1"/>
    <property type="molecule type" value="Genomic_DNA"/>
</dbReference>
<feature type="domain" description="HTH marR-type" evidence="4">
    <location>
        <begin position="20"/>
        <end position="154"/>
    </location>
</feature>
<evidence type="ECO:0000256" key="3">
    <source>
        <dbReference type="ARBA" id="ARBA00023163"/>
    </source>
</evidence>
<dbReference type="InterPro" id="IPR023187">
    <property type="entry name" value="Tscrpt_reg_MarR-type_CS"/>
</dbReference>
<dbReference type="RefSeq" id="WP_345883201.1">
    <property type="nucleotide sequence ID" value="NZ_JBDFRB010000002.1"/>
</dbReference>
<dbReference type="PRINTS" id="PR00598">
    <property type="entry name" value="HTHMARR"/>
</dbReference>
<dbReference type="PROSITE" id="PS01117">
    <property type="entry name" value="HTH_MARR_1"/>
    <property type="match status" value="1"/>
</dbReference>
<dbReference type="PROSITE" id="PS50995">
    <property type="entry name" value="HTH_MARR_2"/>
    <property type="match status" value="1"/>
</dbReference>
<dbReference type="Gene3D" id="1.10.10.10">
    <property type="entry name" value="Winged helix-like DNA-binding domain superfamily/Winged helix DNA-binding domain"/>
    <property type="match status" value="1"/>
</dbReference>
<dbReference type="InterPro" id="IPR000835">
    <property type="entry name" value="HTH_MarR-typ"/>
</dbReference>
<evidence type="ECO:0000313" key="6">
    <source>
        <dbReference type="Proteomes" id="UP001422074"/>
    </source>
</evidence>
<dbReference type="SUPFAM" id="SSF46785">
    <property type="entry name" value="Winged helix' DNA-binding domain"/>
    <property type="match status" value="1"/>
</dbReference>
<dbReference type="PANTHER" id="PTHR33164">
    <property type="entry name" value="TRANSCRIPTIONAL REGULATOR, MARR FAMILY"/>
    <property type="match status" value="1"/>
</dbReference>
<reference evidence="5 6" key="1">
    <citation type="submission" date="2024-05" db="EMBL/GenBank/DDBJ databases">
        <title>Sinomonas sp. nov., isolated from a waste landfill.</title>
        <authorList>
            <person name="Zhao Y."/>
        </authorList>
    </citation>
    <scope>NUCLEOTIDE SEQUENCE [LARGE SCALE GENOMIC DNA]</scope>
    <source>
        <strain evidence="5 6">CCTCC AB2014300</strain>
    </source>
</reference>
<keyword evidence="3" id="KW-0804">Transcription</keyword>
<dbReference type="InterPro" id="IPR036390">
    <property type="entry name" value="WH_DNA-bd_sf"/>
</dbReference>
<evidence type="ECO:0000259" key="4">
    <source>
        <dbReference type="PROSITE" id="PS50995"/>
    </source>
</evidence>
<dbReference type="Proteomes" id="UP001422074">
    <property type="component" value="Unassembled WGS sequence"/>
</dbReference>
<evidence type="ECO:0000256" key="1">
    <source>
        <dbReference type="ARBA" id="ARBA00023015"/>
    </source>
</evidence>
<keyword evidence="6" id="KW-1185">Reference proteome</keyword>
<accession>A0ABU9WWX8</accession>
<dbReference type="InterPro" id="IPR039422">
    <property type="entry name" value="MarR/SlyA-like"/>
</dbReference>
<dbReference type="InterPro" id="IPR036388">
    <property type="entry name" value="WH-like_DNA-bd_sf"/>
</dbReference>
<proteinExistence type="predicted"/>
<keyword evidence="1" id="KW-0805">Transcription regulation</keyword>
<name>A0ABU9WWX8_9MICC</name>
<dbReference type="SMART" id="SM00347">
    <property type="entry name" value="HTH_MARR"/>
    <property type="match status" value="1"/>
</dbReference>
<gene>
    <name evidence="5" type="ORF">ABCQ75_03915</name>
</gene>
<evidence type="ECO:0000256" key="2">
    <source>
        <dbReference type="ARBA" id="ARBA00023125"/>
    </source>
</evidence>
<dbReference type="PANTHER" id="PTHR33164:SF104">
    <property type="entry name" value="TRANSCRIPTIONAL REGULATORY PROTEIN"/>
    <property type="match status" value="1"/>
</dbReference>
<sequence>MTSPGPAPTEAGRTPSVRETAEAWESLFRAQVAVMRRISRDPAFRTLGITEYDVLFTLSTCPDGLRLNELNDHVLLAQSSLSRLVERLVRQGLVSRTSAPGDGRGVVVRLTEAGRGLQREVGRAHVREIARVMGDALDADELAELTALTGRLREHVVTHHPL</sequence>
<keyword evidence="2" id="KW-0238">DNA-binding</keyword>
<protein>
    <submittedName>
        <fullName evidence="5">MarR family winged helix-turn-helix transcriptional regulator</fullName>
    </submittedName>
</protein>
<comment type="caution">
    <text evidence="5">The sequence shown here is derived from an EMBL/GenBank/DDBJ whole genome shotgun (WGS) entry which is preliminary data.</text>
</comment>
<organism evidence="5 6">
    <name type="scientific">Sinomonas halotolerans</name>
    <dbReference type="NCBI Taxonomy" id="1644133"/>
    <lineage>
        <taxon>Bacteria</taxon>
        <taxon>Bacillati</taxon>
        <taxon>Actinomycetota</taxon>
        <taxon>Actinomycetes</taxon>
        <taxon>Micrococcales</taxon>
        <taxon>Micrococcaceae</taxon>
        <taxon>Sinomonas</taxon>
    </lineage>
</organism>
<evidence type="ECO:0000313" key="5">
    <source>
        <dbReference type="EMBL" id="MEN2743688.1"/>
    </source>
</evidence>
<dbReference type="Pfam" id="PF12802">
    <property type="entry name" value="MarR_2"/>
    <property type="match status" value="1"/>
</dbReference>